<evidence type="ECO:0000313" key="2">
    <source>
        <dbReference type="EMBL" id="KYK60975.1"/>
    </source>
</evidence>
<dbReference type="GeneID" id="63714758"/>
<dbReference type="AlphaFoldDB" id="A0A151GV36"/>
<feature type="compositionally biased region" description="Polar residues" evidence="1">
    <location>
        <begin position="28"/>
        <end position="38"/>
    </location>
</feature>
<dbReference type="RefSeq" id="XP_040660327.1">
    <property type="nucleotide sequence ID" value="XM_040799444.1"/>
</dbReference>
<dbReference type="Proteomes" id="UP000076580">
    <property type="component" value="Chromosome 01"/>
</dbReference>
<comment type="caution">
    <text evidence="2">The sequence shown here is derived from an EMBL/GenBank/DDBJ whole genome shotgun (WGS) entry which is preliminary data.</text>
</comment>
<evidence type="ECO:0000313" key="3">
    <source>
        <dbReference type="Proteomes" id="UP000076580"/>
    </source>
</evidence>
<evidence type="ECO:0000256" key="1">
    <source>
        <dbReference type="SAM" id="MobiDB-lite"/>
    </source>
</evidence>
<keyword evidence="3" id="KW-1185">Reference proteome</keyword>
<feature type="region of interest" description="Disordered" evidence="1">
    <location>
        <begin position="28"/>
        <end position="57"/>
    </location>
</feature>
<dbReference type="EMBL" id="LAYC01000001">
    <property type="protein sequence ID" value="KYK60975.1"/>
    <property type="molecule type" value="Genomic_DNA"/>
</dbReference>
<accession>A0A151GV36</accession>
<protein>
    <submittedName>
        <fullName evidence="2">Uncharacterized protein</fullName>
    </submittedName>
</protein>
<dbReference type="InParanoid" id="A0A151GV36"/>
<organism evidence="2 3">
    <name type="scientific">Drechmeria coniospora</name>
    <name type="common">Nematophagous fungus</name>
    <name type="synonym">Meria coniospora</name>
    <dbReference type="NCBI Taxonomy" id="98403"/>
    <lineage>
        <taxon>Eukaryota</taxon>
        <taxon>Fungi</taxon>
        <taxon>Dikarya</taxon>
        <taxon>Ascomycota</taxon>
        <taxon>Pezizomycotina</taxon>
        <taxon>Sordariomycetes</taxon>
        <taxon>Hypocreomycetidae</taxon>
        <taxon>Hypocreales</taxon>
        <taxon>Ophiocordycipitaceae</taxon>
        <taxon>Drechmeria</taxon>
    </lineage>
</organism>
<gene>
    <name evidence="2" type="ORF">DCS_02115</name>
</gene>
<name>A0A151GV36_DRECN</name>
<reference evidence="2 3" key="1">
    <citation type="journal article" date="2016" name="Sci. Rep.">
        <title>Insights into Adaptations to a Near-Obligate Nematode Endoparasitic Lifestyle from the Finished Genome of Drechmeria coniospora.</title>
        <authorList>
            <person name="Zhang L."/>
            <person name="Zhou Z."/>
            <person name="Guo Q."/>
            <person name="Fokkens L."/>
            <person name="Miskei M."/>
            <person name="Pocsi I."/>
            <person name="Zhang W."/>
            <person name="Chen M."/>
            <person name="Wang L."/>
            <person name="Sun Y."/>
            <person name="Donzelli B.G."/>
            <person name="Gibson D.M."/>
            <person name="Nelson D.R."/>
            <person name="Luo J.G."/>
            <person name="Rep M."/>
            <person name="Liu H."/>
            <person name="Yang S."/>
            <person name="Wang J."/>
            <person name="Krasnoff S.B."/>
            <person name="Xu Y."/>
            <person name="Molnar I."/>
            <person name="Lin M."/>
        </authorList>
    </citation>
    <scope>NUCLEOTIDE SEQUENCE [LARGE SCALE GENOMIC DNA]</scope>
    <source>
        <strain evidence="2 3">ARSEF 6962</strain>
    </source>
</reference>
<proteinExistence type="predicted"/>
<sequence length="145" mass="15136">MVFRVVEFCGGAASRMLSASMHGIQLSDTPRTTATVSSGFADDDDNEDGPMTPPTSTIDPSIYAYMRLASAFMHELNTPDSARCAVELANAAAGKPVGASVMAVGAVVKEMVVNDPECVAYALGMADVDVDTDSELVKVLNAMLV</sequence>